<reference evidence="1" key="1">
    <citation type="submission" date="2020-05" db="EMBL/GenBank/DDBJ databases">
        <title>Mycena genomes resolve the evolution of fungal bioluminescence.</title>
        <authorList>
            <person name="Tsai I.J."/>
        </authorList>
    </citation>
    <scope>NUCLEOTIDE SEQUENCE</scope>
    <source>
        <strain evidence="1">CCC161011</strain>
    </source>
</reference>
<dbReference type="AlphaFoldDB" id="A0A8H7DFW4"/>
<evidence type="ECO:0000313" key="2">
    <source>
        <dbReference type="Proteomes" id="UP000620124"/>
    </source>
</evidence>
<sequence length="107" mass="11602">MADLLRITGPNLLDKMFIASLGNILIFGSHDVTASALRVHKIKSAKTAAEIKAMMGSGNMSLQDVLLRVHLGSAGWEEMPSDDDIPTSGDTEFYNCPCSSMQETWIS</sequence>
<protein>
    <submittedName>
        <fullName evidence="1">Uncharacterized protein</fullName>
    </submittedName>
</protein>
<name>A0A8H7DFW4_9AGAR</name>
<keyword evidence="2" id="KW-1185">Reference proteome</keyword>
<comment type="caution">
    <text evidence="1">The sequence shown here is derived from an EMBL/GenBank/DDBJ whole genome shotgun (WGS) entry which is preliminary data.</text>
</comment>
<proteinExistence type="predicted"/>
<dbReference type="Proteomes" id="UP000620124">
    <property type="component" value="Unassembled WGS sequence"/>
</dbReference>
<dbReference type="OrthoDB" id="2874373at2759"/>
<organism evidence="1 2">
    <name type="scientific">Mycena venus</name>
    <dbReference type="NCBI Taxonomy" id="2733690"/>
    <lineage>
        <taxon>Eukaryota</taxon>
        <taxon>Fungi</taxon>
        <taxon>Dikarya</taxon>
        <taxon>Basidiomycota</taxon>
        <taxon>Agaricomycotina</taxon>
        <taxon>Agaricomycetes</taxon>
        <taxon>Agaricomycetidae</taxon>
        <taxon>Agaricales</taxon>
        <taxon>Marasmiineae</taxon>
        <taxon>Mycenaceae</taxon>
        <taxon>Mycena</taxon>
    </lineage>
</organism>
<evidence type="ECO:0000313" key="1">
    <source>
        <dbReference type="EMBL" id="KAF7371622.1"/>
    </source>
</evidence>
<accession>A0A8H7DFW4</accession>
<dbReference type="EMBL" id="JACAZI010000001">
    <property type="protein sequence ID" value="KAF7371622.1"/>
    <property type="molecule type" value="Genomic_DNA"/>
</dbReference>
<gene>
    <name evidence="1" type="ORF">MVEN_00017700</name>
</gene>